<evidence type="ECO:0000256" key="4">
    <source>
        <dbReference type="ARBA" id="ARBA00022982"/>
    </source>
</evidence>
<dbReference type="Gene3D" id="1.10.760.10">
    <property type="entry name" value="Cytochrome c-like domain"/>
    <property type="match status" value="1"/>
</dbReference>
<evidence type="ECO:0000256" key="5">
    <source>
        <dbReference type="ARBA" id="ARBA00023004"/>
    </source>
</evidence>
<dbReference type="EMBL" id="MHQO01000003">
    <property type="protein sequence ID" value="OHA07814.1"/>
    <property type="molecule type" value="Genomic_DNA"/>
</dbReference>
<name>A0A1G2L8D6_9BACT</name>
<dbReference type="GO" id="GO:0020037">
    <property type="term" value="F:heme binding"/>
    <property type="evidence" value="ECO:0007669"/>
    <property type="project" value="InterPro"/>
</dbReference>
<dbReference type="Proteomes" id="UP000177982">
    <property type="component" value="Unassembled WGS sequence"/>
</dbReference>
<keyword evidence="4" id="KW-0249">Electron transport</keyword>
<organism evidence="9 10">
    <name type="scientific">Candidatus Sungbacteria bacterium RIFCSPLOWO2_01_FULL_47_10</name>
    <dbReference type="NCBI Taxonomy" id="1802276"/>
    <lineage>
        <taxon>Bacteria</taxon>
        <taxon>Candidatus Sungiibacteriota</taxon>
    </lineage>
</organism>
<proteinExistence type="predicted"/>
<dbReference type="InterPro" id="IPR051811">
    <property type="entry name" value="Cytochrome_c550/c551-like"/>
</dbReference>
<dbReference type="AlphaFoldDB" id="A0A1G2L8D6"/>
<protein>
    <recommendedName>
        <fullName evidence="8">Cytochrome c domain-containing protein</fullName>
    </recommendedName>
</protein>
<dbReference type="PANTHER" id="PTHR37823:SF1">
    <property type="entry name" value="CYTOCHROME C-553-LIKE"/>
    <property type="match status" value="1"/>
</dbReference>
<reference evidence="9 10" key="1">
    <citation type="journal article" date="2016" name="Nat. Commun.">
        <title>Thousands of microbial genomes shed light on interconnected biogeochemical processes in an aquifer system.</title>
        <authorList>
            <person name="Anantharaman K."/>
            <person name="Brown C.T."/>
            <person name="Hug L.A."/>
            <person name="Sharon I."/>
            <person name="Castelle C.J."/>
            <person name="Probst A.J."/>
            <person name="Thomas B.C."/>
            <person name="Singh A."/>
            <person name="Wilkins M.J."/>
            <person name="Karaoz U."/>
            <person name="Brodie E.L."/>
            <person name="Williams K.H."/>
            <person name="Hubbard S.S."/>
            <person name="Banfield J.F."/>
        </authorList>
    </citation>
    <scope>NUCLEOTIDE SEQUENCE [LARGE SCALE GENOMIC DNA]</scope>
</reference>
<dbReference type="InterPro" id="IPR036909">
    <property type="entry name" value="Cyt_c-like_dom_sf"/>
</dbReference>
<evidence type="ECO:0000259" key="8">
    <source>
        <dbReference type="PROSITE" id="PS51007"/>
    </source>
</evidence>
<dbReference type="SUPFAM" id="SSF46626">
    <property type="entry name" value="Cytochrome c"/>
    <property type="match status" value="1"/>
</dbReference>
<keyword evidence="3 6" id="KW-0479">Metal-binding</keyword>
<evidence type="ECO:0000256" key="3">
    <source>
        <dbReference type="ARBA" id="ARBA00022723"/>
    </source>
</evidence>
<evidence type="ECO:0000313" key="10">
    <source>
        <dbReference type="Proteomes" id="UP000177982"/>
    </source>
</evidence>
<dbReference type="PROSITE" id="PS51007">
    <property type="entry name" value="CYTC"/>
    <property type="match status" value="1"/>
</dbReference>
<comment type="caution">
    <text evidence="9">The sequence shown here is derived from an EMBL/GenBank/DDBJ whole genome shotgun (WGS) entry which is preliminary data.</text>
</comment>
<gene>
    <name evidence="9" type="ORF">A2934_03000</name>
</gene>
<keyword evidence="2 6" id="KW-0349">Heme</keyword>
<feature type="compositionally biased region" description="Pro residues" evidence="7">
    <location>
        <begin position="32"/>
        <end position="48"/>
    </location>
</feature>
<evidence type="ECO:0000256" key="6">
    <source>
        <dbReference type="PROSITE-ProRule" id="PRU00433"/>
    </source>
</evidence>
<feature type="domain" description="Cytochrome c" evidence="8">
    <location>
        <begin position="49"/>
        <end position="135"/>
    </location>
</feature>
<keyword evidence="1" id="KW-0813">Transport</keyword>
<dbReference type="Pfam" id="PF13442">
    <property type="entry name" value="Cytochrome_CBB3"/>
    <property type="match status" value="1"/>
</dbReference>
<dbReference type="PROSITE" id="PS51257">
    <property type="entry name" value="PROKAR_LIPOPROTEIN"/>
    <property type="match status" value="1"/>
</dbReference>
<evidence type="ECO:0000313" key="9">
    <source>
        <dbReference type="EMBL" id="OHA07814.1"/>
    </source>
</evidence>
<dbReference type="GO" id="GO:0009055">
    <property type="term" value="F:electron transfer activity"/>
    <property type="evidence" value="ECO:0007669"/>
    <property type="project" value="InterPro"/>
</dbReference>
<evidence type="ECO:0000256" key="7">
    <source>
        <dbReference type="SAM" id="MobiDB-lite"/>
    </source>
</evidence>
<dbReference type="InterPro" id="IPR009056">
    <property type="entry name" value="Cyt_c-like_dom"/>
</dbReference>
<accession>A0A1G2L8D6</accession>
<evidence type="ECO:0000256" key="1">
    <source>
        <dbReference type="ARBA" id="ARBA00022448"/>
    </source>
</evidence>
<dbReference type="GO" id="GO:0046872">
    <property type="term" value="F:metal ion binding"/>
    <property type="evidence" value="ECO:0007669"/>
    <property type="project" value="UniProtKB-KW"/>
</dbReference>
<keyword evidence="5 6" id="KW-0408">Iron</keyword>
<dbReference type="PANTHER" id="PTHR37823">
    <property type="entry name" value="CYTOCHROME C-553-LIKE"/>
    <property type="match status" value="1"/>
</dbReference>
<evidence type="ECO:0000256" key="2">
    <source>
        <dbReference type="ARBA" id="ARBA00022617"/>
    </source>
</evidence>
<feature type="region of interest" description="Disordered" evidence="7">
    <location>
        <begin position="21"/>
        <end position="53"/>
    </location>
</feature>
<sequence length="138" mass="14934">MGKSVILFWVGIIFIALGCGQPPSSGTETRSPKPPVNQPVMPPPPPAPSARTDGKAIFEKNCATCHGTRGLGDGPMAAGLPNKPTNLALDITQKKEDKKLAEIIKEGTDKGMPPWKYILKEEEIQEVVKHLRELGKKK</sequence>